<dbReference type="GO" id="GO:0046870">
    <property type="term" value="F:cadmium ion binding"/>
    <property type="evidence" value="ECO:0007669"/>
    <property type="project" value="TreeGrafter"/>
</dbReference>
<dbReference type="InterPro" id="IPR001943">
    <property type="entry name" value="UVR_dom"/>
</dbReference>
<dbReference type="PROSITE" id="PS50151">
    <property type="entry name" value="UVR"/>
    <property type="match status" value="1"/>
</dbReference>
<dbReference type="STRING" id="1384049.CD29_04375"/>
<dbReference type="eggNOG" id="COG3880">
    <property type="taxonomic scope" value="Bacteria"/>
</dbReference>
<dbReference type="EMBL" id="JPVN01000004">
    <property type="protein sequence ID" value="KGR79775.1"/>
    <property type="molecule type" value="Genomic_DNA"/>
</dbReference>
<protein>
    <recommendedName>
        <fullName evidence="1">UVR domain-containing protein</fullName>
    </recommendedName>
</protein>
<dbReference type="GO" id="GO:0008270">
    <property type="term" value="F:zinc ion binding"/>
    <property type="evidence" value="ECO:0007669"/>
    <property type="project" value="TreeGrafter"/>
</dbReference>
<proteinExistence type="predicted"/>
<dbReference type="RefSeq" id="WP_036183243.1">
    <property type="nucleotide sequence ID" value="NZ_AVDA01000004.1"/>
</dbReference>
<dbReference type="SUPFAM" id="SSF46600">
    <property type="entry name" value="C-terminal UvrC-binding domain of UvrB"/>
    <property type="match status" value="1"/>
</dbReference>
<feature type="domain" description="UVR" evidence="1">
    <location>
        <begin position="140"/>
        <end position="175"/>
    </location>
</feature>
<dbReference type="InterPro" id="IPR025542">
    <property type="entry name" value="YacH"/>
</dbReference>
<dbReference type="GO" id="GO:1990170">
    <property type="term" value="P:stress response to cadmium ion"/>
    <property type="evidence" value="ECO:0007669"/>
    <property type="project" value="TreeGrafter"/>
</dbReference>
<dbReference type="Pfam" id="PF02151">
    <property type="entry name" value="UVR"/>
    <property type="match status" value="1"/>
</dbReference>
<dbReference type="Gene3D" id="4.10.860.10">
    <property type="entry name" value="UVR domain"/>
    <property type="match status" value="1"/>
</dbReference>
<keyword evidence="3" id="KW-1185">Reference proteome</keyword>
<reference evidence="2 3" key="1">
    <citation type="submission" date="2014-02" db="EMBL/GenBank/DDBJ databases">
        <title>Draft genome sequence of Lysinibacillus manganicus DSM 26584T.</title>
        <authorList>
            <person name="Zhang F."/>
            <person name="Wang G."/>
            <person name="Zhang L."/>
        </authorList>
    </citation>
    <scope>NUCLEOTIDE SEQUENCE [LARGE SCALE GENOMIC DNA]</scope>
    <source>
        <strain evidence="2 3">DSM 26584</strain>
    </source>
</reference>
<dbReference type="InterPro" id="IPR036876">
    <property type="entry name" value="UVR_dom_sf"/>
</dbReference>
<comment type="caution">
    <text evidence="2">The sequence shown here is derived from an EMBL/GenBank/DDBJ whole genome shotgun (WGS) entry which is preliminary data.</text>
</comment>
<dbReference type="AlphaFoldDB" id="A0A0A3I8J0"/>
<dbReference type="GO" id="GO:0050897">
    <property type="term" value="F:cobalt ion binding"/>
    <property type="evidence" value="ECO:0007669"/>
    <property type="project" value="TreeGrafter"/>
</dbReference>
<accession>A0A0A3I8J0</accession>
<evidence type="ECO:0000313" key="3">
    <source>
        <dbReference type="Proteomes" id="UP000030416"/>
    </source>
</evidence>
<dbReference type="Proteomes" id="UP000030416">
    <property type="component" value="Unassembled WGS sequence"/>
</dbReference>
<dbReference type="GO" id="GO:1990169">
    <property type="term" value="P:stress response to copper ion"/>
    <property type="evidence" value="ECO:0007669"/>
    <property type="project" value="TreeGrafter"/>
</dbReference>
<organism evidence="2 3">
    <name type="scientific">Ureibacillus manganicus DSM 26584</name>
    <dbReference type="NCBI Taxonomy" id="1384049"/>
    <lineage>
        <taxon>Bacteria</taxon>
        <taxon>Bacillati</taxon>
        <taxon>Bacillota</taxon>
        <taxon>Bacilli</taxon>
        <taxon>Bacillales</taxon>
        <taxon>Caryophanaceae</taxon>
        <taxon>Ureibacillus</taxon>
    </lineage>
</organism>
<dbReference type="OrthoDB" id="9788704at2"/>
<dbReference type="GO" id="GO:0005507">
    <property type="term" value="F:copper ion binding"/>
    <property type="evidence" value="ECO:0007669"/>
    <property type="project" value="TreeGrafter"/>
</dbReference>
<name>A0A0A3I8J0_9BACL</name>
<gene>
    <name evidence="2" type="ORF">CD29_04375</name>
</gene>
<dbReference type="PIRSF" id="PIRSF015034">
    <property type="entry name" value="YacH"/>
    <property type="match status" value="1"/>
</dbReference>
<evidence type="ECO:0000313" key="2">
    <source>
        <dbReference type="EMBL" id="KGR79775.1"/>
    </source>
</evidence>
<dbReference type="PANTHER" id="PTHR38430:SF1">
    <property type="entry name" value="PROTEIN-ARGININE KINASE ACTIVATOR PROTEIN"/>
    <property type="match status" value="1"/>
</dbReference>
<evidence type="ECO:0000259" key="1">
    <source>
        <dbReference type="PROSITE" id="PS50151"/>
    </source>
</evidence>
<dbReference type="PANTHER" id="PTHR38430">
    <property type="entry name" value="PROTEIN-ARGININE KINASE ACTIVATOR PROTEIN"/>
    <property type="match status" value="1"/>
</dbReference>
<sequence length="184" mass="20908">MICEHCNVRQATVTVTQIINGQKSERHFCEVCANQFHPFNIDFKKEENLHLAQLVSNWFGLPIWKSEAQEQQTQTTQTTTNCPTCGSSFRQFLNDGKLGCPQCYETFSNKLPQVLTKIQSGTKHTGKIPGTTTNNHLVLKKQIDSTRDQLQQAIVEERFEDAAKLRDEIKDLERKLEVGGVDTP</sequence>